<keyword evidence="5 10" id="KW-0694">RNA-binding</keyword>
<evidence type="ECO:0000256" key="1">
    <source>
        <dbReference type="ARBA" id="ARBA00004123"/>
    </source>
</evidence>
<name>A0A0D1ZP58_EXOME</name>
<keyword evidence="6 10" id="KW-0508">mRNA splicing</keyword>
<dbReference type="InterPro" id="IPR047575">
    <property type="entry name" value="Sm"/>
</dbReference>
<dbReference type="SMART" id="SM00651">
    <property type="entry name" value="Sm"/>
    <property type="match status" value="1"/>
</dbReference>
<evidence type="ECO:0000256" key="7">
    <source>
        <dbReference type="ARBA" id="ARBA00023242"/>
    </source>
</evidence>
<evidence type="ECO:0000256" key="3">
    <source>
        <dbReference type="ARBA" id="ARBA00022664"/>
    </source>
</evidence>
<comment type="function">
    <text evidence="10">Plays role in pre-mRNA splicing as component of the U4/U6-U5 tri-snRNP complex that is involved in spliceosome assembly, and as component of the precatalytic spliceosome (spliceosome B complex). The heptameric LSM2-8 complex binds specifically to the 3'-terminal U-tract of U6 snRNA.</text>
</comment>
<dbReference type="GO" id="GO:0046540">
    <property type="term" value="C:U4/U6 x U5 tri-snRNP complex"/>
    <property type="evidence" value="ECO:0007669"/>
    <property type="project" value="UniProtKB-UniRule"/>
</dbReference>
<organism evidence="12 13">
    <name type="scientific">Exophiala mesophila</name>
    <name type="common">Black yeast-like fungus</name>
    <dbReference type="NCBI Taxonomy" id="212818"/>
    <lineage>
        <taxon>Eukaryota</taxon>
        <taxon>Fungi</taxon>
        <taxon>Dikarya</taxon>
        <taxon>Ascomycota</taxon>
        <taxon>Pezizomycotina</taxon>
        <taxon>Eurotiomycetes</taxon>
        <taxon>Chaetothyriomycetidae</taxon>
        <taxon>Chaetothyriales</taxon>
        <taxon>Herpotrichiellaceae</taxon>
        <taxon>Exophiala</taxon>
    </lineage>
</organism>
<evidence type="ECO:0000256" key="10">
    <source>
        <dbReference type="RuleBase" id="RU365048"/>
    </source>
</evidence>
<dbReference type="VEuPathDB" id="FungiDB:PV10_08196"/>
<dbReference type="GeneID" id="27326041"/>
<dbReference type="PROSITE" id="PS52002">
    <property type="entry name" value="SM"/>
    <property type="match status" value="1"/>
</dbReference>
<comment type="similarity">
    <text evidence="2 10">Belongs to the snRNP Sm proteins family.</text>
</comment>
<dbReference type="OMA" id="AACDQTT"/>
<dbReference type="Pfam" id="PF01423">
    <property type="entry name" value="LSM"/>
    <property type="match status" value="1"/>
</dbReference>
<dbReference type="Proteomes" id="UP000054302">
    <property type="component" value="Unassembled WGS sequence"/>
</dbReference>
<sequence length="98" mass="10839">MSLQPFVDKKVLVITVDGRTLVGTLLSCDQVTNIVLNETVERIIRPADDPEPSSEVQHGLYLVRGDNITIVGLVDEELDNSIDWEKVRGEVIGSTKHV</sequence>
<evidence type="ECO:0000256" key="4">
    <source>
        <dbReference type="ARBA" id="ARBA00022728"/>
    </source>
</evidence>
<proteinExistence type="inferred from homology"/>
<dbReference type="AlphaFoldDB" id="A0A0D1ZP58"/>
<gene>
    <name evidence="10" type="primary">LSM8</name>
    <name evidence="12" type="ORF">PV10_08196</name>
</gene>
<comment type="subunit">
    <text evidence="10">LSm subunits form a heteromer with a doughnut shape.</text>
</comment>
<dbReference type="InterPro" id="IPR010920">
    <property type="entry name" value="LSM_dom_sf"/>
</dbReference>
<comment type="subunit">
    <text evidence="9">Component of the heptameric LSM1-LSM7 complex, which consists of LSM1, LSM2, LSM3, LSM4, LSM5, LSM6 and LSM7. Component of the heptameric LSM2-LSM8 complex, which consists of LSM2, LSM3, LSM4, LSM5, LSM6, LSM7 and LSM8. The LSm subunits form a seven-membered ring structure with a doughnut shape.</text>
</comment>
<keyword evidence="8 10" id="KW-0687">Ribonucleoprotein</keyword>
<evidence type="ECO:0000256" key="9">
    <source>
        <dbReference type="ARBA" id="ARBA00025892"/>
    </source>
</evidence>
<dbReference type="STRING" id="212818.A0A0D1ZP58"/>
<dbReference type="InterPro" id="IPR001163">
    <property type="entry name" value="Sm_dom_euk/arc"/>
</dbReference>
<evidence type="ECO:0000313" key="12">
    <source>
        <dbReference type="EMBL" id="KIV88518.1"/>
    </source>
</evidence>
<evidence type="ECO:0000256" key="2">
    <source>
        <dbReference type="ARBA" id="ARBA00006850"/>
    </source>
</evidence>
<dbReference type="CDD" id="cd01727">
    <property type="entry name" value="LSm8"/>
    <property type="match status" value="1"/>
</dbReference>
<evidence type="ECO:0000256" key="5">
    <source>
        <dbReference type="ARBA" id="ARBA00022884"/>
    </source>
</evidence>
<dbReference type="OrthoDB" id="422364at2759"/>
<dbReference type="GO" id="GO:0003729">
    <property type="term" value="F:mRNA binding"/>
    <property type="evidence" value="ECO:0007669"/>
    <property type="project" value="TreeGrafter"/>
</dbReference>
<reference evidence="12 13" key="1">
    <citation type="submission" date="2015-01" db="EMBL/GenBank/DDBJ databases">
        <title>The Genome Sequence of Exophiala mesophila CBS40295.</title>
        <authorList>
            <consortium name="The Broad Institute Genomics Platform"/>
            <person name="Cuomo C."/>
            <person name="de Hoog S."/>
            <person name="Gorbushina A."/>
            <person name="Stielow B."/>
            <person name="Teixiera M."/>
            <person name="Abouelleil A."/>
            <person name="Chapman S.B."/>
            <person name="Priest M."/>
            <person name="Young S.K."/>
            <person name="Wortman J."/>
            <person name="Nusbaum C."/>
            <person name="Birren B."/>
        </authorList>
    </citation>
    <scope>NUCLEOTIDE SEQUENCE [LARGE SCALE GENOMIC DNA]</scope>
    <source>
        <strain evidence="12 13">CBS 40295</strain>
    </source>
</reference>
<keyword evidence="13" id="KW-1185">Reference proteome</keyword>
<dbReference type="InterPro" id="IPR034103">
    <property type="entry name" value="Lsm8"/>
</dbReference>
<comment type="subcellular location">
    <subcellularLocation>
        <location evidence="1 10">Nucleus</location>
    </subcellularLocation>
</comment>
<dbReference type="PANTHER" id="PTHR15588">
    <property type="entry name" value="LSM1"/>
    <property type="match status" value="1"/>
</dbReference>
<dbReference type="InterPro" id="IPR044642">
    <property type="entry name" value="PTHR15588"/>
</dbReference>
<dbReference type="GO" id="GO:0005688">
    <property type="term" value="C:U6 snRNP"/>
    <property type="evidence" value="ECO:0007669"/>
    <property type="project" value="UniProtKB-UniRule"/>
</dbReference>
<dbReference type="EMBL" id="KN847525">
    <property type="protein sequence ID" value="KIV88518.1"/>
    <property type="molecule type" value="Genomic_DNA"/>
</dbReference>
<dbReference type="PANTHER" id="PTHR15588:SF9">
    <property type="entry name" value="U6 SNRNA-ASSOCIATED SM-LIKE PROTEIN LSM8"/>
    <property type="match status" value="1"/>
</dbReference>
<dbReference type="HOGENOM" id="CLU_076902_8_1_1"/>
<protein>
    <recommendedName>
        <fullName evidence="10">LSM2-LSM8 complex subunit LSM8</fullName>
    </recommendedName>
</protein>
<dbReference type="Gene3D" id="2.30.30.100">
    <property type="match status" value="1"/>
</dbReference>
<accession>A0A0D1ZP58</accession>
<evidence type="ECO:0000256" key="6">
    <source>
        <dbReference type="ARBA" id="ARBA00023187"/>
    </source>
</evidence>
<feature type="domain" description="Sm" evidence="11">
    <location>
        <begin position="1"/>
        <end position="77"/>
    </location>
</feature>
<keyword evidence="7 10" id="KW-0539">Nucleus</keyword>
<evidence type="ECO:0000259" key="11">
    <source>
        <dbReference type="PROSITE" id="PS52002"/>
    </source>
</evidence>
<evidence type="ECO:0000256" key="8">
    <source>
        <dbReference type="ARBA" id="ARBA00023274"/>
    </source>
</evidence>
<dbReference type="RefSeq" id="XP_016220092.1">
    <property type="nucleotide sequence ID" value="XM_016373181.1"/>
</dbReference>
<evidence type="ECO:0000313" key="13">
    <source>
        <dbReference type="Proteomes" id="UP000054302"/>
    </source>
</evidence>
<keyword evidence="4 10" id="KW-0747">Spliceosome</keyword>
<dbReference type="GO" id="GO:0000398">
    <property type="term" value="P:mRNA splicing, via spliceosome"/>
    <property type="evidence" value="ECO:0007669"/>
    <property type="project" value="UniProtKB-UniRule"/>
</dbReference>
<dbReference type="SUPFAM" id="SSF50182">
    <property type="entry name" value="Sm-like ribonucleoproteins"/>
    <property type="match status" value="1"/>
</dbReference>
<dbReference type="GO" id="GO:0071011">
    <property type="term" value="C:precatalytic spliceosome"/>
    <property type="evidence" value="ECO:0007669"/>
    <property type="project" value="TreeGrafter"/>
</dbReference>
<keyword evidence="3 10" id="KW-0507">mRNA processing</keyword>
<dbReference type="FunFam" id="2.30.30.100:FF:000027">
    <property type="entry name" value="U6 snRNA-associated Sm-like protein LSm8"/>
    <property type="match status" value="1"/>
</dbReference>